<sequence length="137" mass="14584">MSTQAEILATPRSQQGVGIPTFSSPSQALFLVGLNSPGLQDLMDQIVVPNDGYRPEFDGSQLDVDLNEPDSGPSQSFMALAYRQGPSWEMPLPAPAHVPTPPTSPAPAEHHDQPPAQRRGRKIPCGRGCGTGGHIHI</sequence>
<evidence type="ECO:0000313" key="3">
    <source>
        <dbReference type="Proteomes" id="UP001341840"/>
    </source>
</evidence>
<keyword evidence="3" id="KW-1185">Reference proteome</keyword>
<reference evidence="2 3" key="1">
    <citation type="journal article" date="2023" name="Plants (Basel)">
        <title>Bridging the Gap: Combining Genomics and Transcriptomics Approaches to Understand Stylosanthes scabra, an Orphan Legume from the Brazilian Caatinga.</title>
        <authorList>
            <person name="Ferreira-Neto J.R.C."/>
            <person name="da Silva M.D."/>
            <person name="Binneck E."/>
            <person name="de Melo N.F."/>
            <person name="da Silva R.H."/>
            <person name="de Melo A.L.T.M."/>
            <person name="Pandolfi V."/>
            <person name="Bustamante F.O."/>
            <person name="Brasileiro-Vidal A.C."/>
            <person name="Benko-Iseppon A.M."/>
        </authorList>
    </citation>
    <scope>NUCLEOTIDE SEQUENCE [LARGE SCALE GENOMIC DNA]</scope>
    <source>
        <tissue evidence="2">Leaves</tissue>
    </source>
</reference>
<feature type="compositionally biased region" description="Pro residues" evidence="1">
    <location>
        <begin position="92"/>
        <end position="105"/>
    </location>
</feature>
<gene>
    <name evidence="2" type="ORF">PIB30_091034</name>
</gene>
<feature type="region of interest" description="Disordered" evidence="1">
    <location>
        <begin position="1"/>
        <end position="20"/>
    </location>
</feature>
<comment type="caution">
    <text evidence="2">The sequence shown here is derived from an EMBL/GenBank/DDBJ whole genome shotgun (WGS) entry which is preliminary data.</text>
</comment>
<organism evidence="2 3">
    <name type="scientific">Stylosanthes scabra</name>
    <dbReference type="NCBI Taxonomy" id="79078"/>
    <lineage>
        <taxon>Eukaryota</taxon>
        <taxon>Viridiplantae</taxon>
        <taxon>Streptophyta</taxon>
        <taxon>Embryophyta</taxon>
        <taxon>Tracheophyta</taxon>
        <taxon>Spermatophyta</taxon>
        <taxon>Magnoliopsida</taxon>
        <taxon>eudicotyledons</taxon>
        <taxon>Gunneridae</taxon>
        <taxon>Pentapetalae</taxon>
        <taxon>rosids</taxon>
        <taxon>fabids</taxon>
        <taxon>Fabales</taxon>
        <taxon>Fabaceae</taxon>
        <taxon>Papilionoideae</taxon>
        <taxon>50 kb inversion clade</taxon>
        <taxon>dalbergioids sensu lato</taxon>
        <taxon>Dalbergieae</taxon>
        <taxon>Pterocarpus clade</taxon>
        <taxon>Stylosanthes</taxon>
    </lineage>
</organism>
<evidence type="ECO:0000256" key="1">
    <source>
        <dbReference type="SAM" id="MobiDB-lite"/>
    </source>
</evidence>
<feature type="region of interest" description="Disordered" evidence="1">
    <location>
        <begin position="88"/>
        <end position="137"/>
    </location>
</feature>
<feature type="compositionally biased region" description="Gly residues" evidence="1">
    <location>
        <begin position="127"/>
        <end position="137"/>
    </location>
</feature>
<proteinExistence type="predicted"/>
<protein>
    <submittedName>
        <fullName evidence="2">Uncharacterized protein</fullName>
    </submittedName>
</protein>
<evidence type="ECO:0000313" key="2">
    <source>
        <dbReference type="EMBL" id="MED6164534.1"/>
    </source>
</evidence>
<dbReference type="EMBL" id="JASCZI010122621">
    <property type="protein sequence ID" value="MED6164534.1"/>
    <property type="molecule type" value="Genomic_DNA"/>
</dbReference>
<accession>A0ABU6UUI8</accession>
<dbReference type="Proteomes" id="UP001341840">
    <property type="component" value="Unassembled WGS sequence"/>
</dbReference>
<name>A0ABU6UUI8_9FABA</name>